<organism evidence="7 8">
    <name type="scientific">Linnemannia hyalina</name>
    <dbReference type="NCBI Taxonomy" id="64524"/>
    <lineage>
        <taxon>Eukaryota</taxon>
        <taxon>Fungi</taxon>
        <taxon>Fungi incertae sedis</taxon>
        <taxon>Mucoromycota</taxon>
        <taxon>Mortierellomycotina</taxon>
        <taxon>Mortierellomycetes</taxon>
        <taxon>Mortierellales</taxon>
        <taxon>Mortierellaceae</taxon>
        <taxon>Linnemannia</taxon>
    </lineage>
</organism>
<dbReference type="CDD" id="cd00200">
    <property type="entry name" value="WD40"/>
    <property type="match status" value="2"/>
</dbReference>
<dbReference type="InterPro" id="IPR036322">
    <property type="entry name" value="WD40_repeat_dom_sf"/>
</dbReference>
<feature type="compositionally biased region" description="Gly residues" evidence="4">
    <location>
        <begin position="1038"/>
        <end position="1056"/>
    </location>
</feature>
<feature type="repeat" description="WD" evidence="3">
    <location>
        <begin position="1608"/>
        <end position="1649"/>
    </location>
</feature>
<feature type="region of interest" description="Disordered" evidence="4">
    <location>
        <begin position="23"/>
        <end position="54"/>
    </location>
</feature>
<dbReference type="PROSITE" id="PS50082">
    <property type="entry name" value="WD_REPEATS_2"/>
    <property type="match status" value="8"/>
</dbReference>
<comment type="caution">
    <text evidence="7">The sequence shown here is derived from an EMBL/GenBank/DDBJ whole genome shotgun (WGS) entry which is preliminary data.</text>
</comment>
<feature type="repeat" description="WD" evidence="3">
    <location>
        <begin position="2051"/>
        <end position="2086"/>
    </location>
</feature>
<feature type="compositionally biased region" description="Polar residues" evidence="4">
    <location>
        <begin position="128"/>
        <end position="140"/>
    </location>
</feature>
<dbReference type="OrthoDB" id="2443807at2759"/>
<dbReference type="InterPro" id="IPR007111">
    <property type="entry name" value="NACHT_NTPase"/>
</dbReference>
<dbReference type="InterPro" id="IPR025662">
    <property type="entry name" value="Sigma_54_int_dom_ATP-bd_1"/>
</dbReference>
<dbReference type="Gene3D" id="2.130.10.10">
    <property type="entry name" value="YVTN repeat-like/Quinoprotein amine dehydrogenase"/>
    <property type="match status" value="4"/>
</dbReference>
<accession>A0A9P7Y157</accession>
<dbReference type="SUPFAM" id="SSF50998">
    <property type="entry name" value="Quinoprotein alcohol dehydrogenase-like"/>
    <property type="match status" value="1"/>
</dbReference>
<protein>
    <recommendedName>
        <fullName evidence="9">WD40 repeat-like protein</fullName>
    </recommendedName>
</protein>
<evidence type="ECO:0000259" key="5">
    <source>
        <dbReference type="Pfam" id="PF05729"/>
    </source>
</evidence>
<dbReference type="SUPFAM" id="SSF141571">
    <property type="entry name" value="Pentapeptide repeat-like"/>
    <property type="match status" value="1"/>
</dbReference>
<dbReference type="InterPro" id="IPR001646">
    <property type="entry name" value="5peptide_repeat"/>
</dbReference>
<reference evidence="7" key="1">
    <citation type="submission" date="2021-06" db="EMBL/GenBank/DDBJ databases">
        <title>Genome Sequence of Mortierella hyaline Strain SCG-10, a Cold-Adapted, Nitrate-Reducing Fungus Isolated from Soil in Minnesota, USA.</title>
        <authorList>
            <person name="Aldossari N."/>
        </authorList>
    </citation>
    <scope>NUCLEOTIDE SEQUENCE</scope>
    <source>
        <strain evidence="7">SCG-10</strain>
    </source>
</reference>
<feature type="repeat" description="WD" evidence="3">
    <location>
        <begin position="1748"/>
        <end position="1789"/>
    </location>
</feature>
<feature type="compositionally biased region" description="Gly residues" evidence="4">
    <location>
        <begin position="1107"/>
        <end position="1126"/>
    </location>
</feature>
<feature type="repeat" description="WD" evidence="3">
    <location>
        <begin position="1566"/>
        <end position="1607"/>
    </location>
</feature>
<feature type="domain" description="Arm-like repeat" evidence="6">
    <location>
        <begin position="222"/>
        <end position="575"/>
    </location>
</feature>
<feature type="region of interest" description="Disordered" evidence="4">
    <location>
        <begin position="1023"/>
        <end position="1171"/>
    </location>
</feature>
<evidence type="ECO:0000256" key="4">
    <source>
        <dbReference type="SAM" id="MobiDB-lite"/>
    </source>
</evidence>
<feature type="domain" description="NACHT" evidence="5">
    <location>
        <begin position="673"/>
        <end position="832"/>
    </location>
</feature>
<dbReference type="InterPro" id="IPR016024">
    <property type="entry name" value="ARM-type_fold"/>
</dbReference>
<evidence type="ECO:0008006" key="9">
    <source>
        <dbReference type="Google" id="ProtNLM"/>
    </source>
</evidence>
<dbReference type="InterPro" id="IPR020472">
    <property type="entry name" value="WD40_PAC1"/>
</dbReference>
<evidence type="ECO:0000313" key="7">
    <source>
        <dbReference type="EMBL" id="KAG9069584.1"/>
    </source>
</evidence>
<feature type="repeat" description="WD" evidence="3">
    <location>
        <begin position="1790"/>
        <end position="1831"/>
    </location>
</feature>
<dbReference type="Pfam" id="PF00805">
    <property type="entry name" value="Pentapeptide"/>
    <property type="match status" value="1"/>
</dbReference>
<feature type="compositionally biased region" description="Basic and acidic residues" evidence="4">
    <location>
        <begin position="1129"/>
        <end position="1152"/>
    </location>
</feature>
<feature type="compositionally biased region" description="Acidic residues" evidence="4">
    <location>
        <begin position="1023"/>
        <end position="1033"/>
    </location>
</feature>
<dbReference type="PRINTS" id="PR00320">
    <property type="entry name" value="GPROTEINBRPT"/>
</dbReference>
<dbReference type="SUPFAM" id="SSF48371">
    <property type="entry name" value="ARM repeat"/>
    <property type="match status" value="1"/>
</dbReference>
<feature type="repeat" description="WD" evidence="3">
    <location>
        <begin position="1524"/>
        <end position="1565"/>
    </location>
</feature>
<dbReference type="SUPFAM" id="SSF50978">
    <property type="entry name" value="WD40 repeat-like"/>
    <property type="match status" value="1"/>
</dbReference>
<dbReference type="Proteomes" id="UP000707451">
    <property type="component" value="Unassembled WGS sequence"/>
</dbReference>
<keyword evidence="1 3" id="KW-0853">WD repeat</keyword>
<dbReference type="PANTHER" id="PTHR19848:SF8">
    <property type="entry name" value="F-BOX AND WD REPEAT DOMAIN CONTAINING 7"/>
    <property type="match status" value="1"/>
</dbReference>
<evidence type="ECO:0000259" key="6">
    <source>
        <dbReference type="Pfam" id="PF23948"/>
    </source>
</evidence>
<dbReference type="SUPFAM" id="SSF52540">
    <property type="entry name" value="P-loop containing nucleoside triphosphate hydrolases"/>
    <property type="match status" value="1"/>
</dbReference>
<sequence length="2128" mass="232309">MTVLSPGDIPTPASSSRFLNVTQKVHRRTNSSSTTDVSLLELNPDNRSERGYSSDSGFFSKFIRKARLLGRYKSKKIPHALPSGSPADVSVPVITVDTPESTGATITRESETVQLLQSEGNIPPPQPLISNPTGSRGTAQPSRLVTSALRYDIFHANAPKPTVRSPTPIHIRARMESTLQLMFCARLLIEDHHLSTSQSRPTGVCVLDDAERQWLDAIQDDLSAQTRIRWLVSKLVAEFLKDPSPGPEAIVEVVILGPVLCEADYRALLSWFIERFDKSALLNDLLQGMIQLLQSAPSGFLTDDDLVRIASSLRMRLESTHAPDRAHIYYLVFAISKVLEVMVRGEVKGLNRQRDHQPLLAALRNLKGVDDDEFLKFLVSYAYQMSLYLPDDETSFQAFLRYAESVAVGVSAVGSVFKLDPMSALAAVDHIQQVAGNAIDLVKFSVDGVRAFQATAEGASQAAEMAYWSQKKQPWFLALQVGYLFVQDGRLVDFNTLVCDATCHYDVNFQRGVCQILGEVALNPLWDDGSRRSAIDFLGELFKTDAVRRKDIKVRKWVASILQQISSSTSPEVSSHARTLLDDLQQEHTFDIKECRALHTLLPIPTVFPLLERALDIADIDHELACIRFRSLEECLHPISIPLRAKATLPAPENESPPLMARVQKFLQSNKLVFLLLGDSGSGKSIFCRQLERELWNQHQHSDGGRIPLYINLSSIDNPHCGLIEKFLQHHNISEPIIQNLKDRRQFVLICDGYDEPRLIHNLHATNGLNRPGQWKVKTIITCRSNYLSPEYQGRFYPLGNDKYQNTSGLFEEATIAPFQESDIQEFVRQYVLNFAAQVPSDNPSAPNFDDYWKKLSVIPNLMNLVSNPFLLTLALKALPSRSIEALDSKGLRAMQHHLYDGFVQEWVRVQRDRLEGTISKQDIRAAFDNLLEDGFARRVTEYLKRLANAIYDHQGGNPVVTFLRKDKKGWKVEFFGPEIETRLLRDASPLKRAGIEYQFIHTSLLDYFRSIAFFDPDDCDDGDFDDGDDGDDDSRGGGDGFHGGGGNSLGDGGNGLVDDNGDSTGGNGDSTGGNAESTGNNGGSSGGNGGSSGGNGGSASGNQNSSGGGGNSSAGSGGSSTGGNNDGSRGDKDSSNGDEDGSRRPKDDAGSKRKGNTTKSRPSTSSDLFSKHNLLKEPSVLEFLVDRAISDSRLRKRLFSAIEKSKVSSAPSMAAANAITILLKSGNLFQDAVLDGVSIPSDYMSMATGSTEPVQLPETGGDLMKVLMTPIIPASASTVIATTLSVPVSAPTVPSPMIFSTTIAQKTPDASVYRSLFVYLFSDPSSYNDHDEFAAQSDISSTDPALLDVESPLFKRSLLTEPSVIHFLCKRVKQHPDFAKQLLAVIEQSKADATATTAAANAITILIRAGVLFNGADLRGIRIAGADLSDGQFDSAQLQGADLTGVNFARSWLRQVDFSDAQMDGVRFEELDDVRFEKLLYRQERDAIEVVAFSPNGKVFALCLSDGGLITYDTTVWTRVHQHKEKSGGVLSIAFSPDSRHLALGSKNGHCRLWDTVNGETLLFMAGHTGWVRSVAFSPYDKQIASASDDSTIRLWSSVTGECLFVLKGHGNIVLSARYSADGRRLVSGSTDRTVRVWDPKTGTQEADWVIPRVNCQRVGVSADGRQFALMAGSMRAEIRLVDAMTREAGLIPNCDATSLTDIAFYPIGMSIDSPSGDNTILLYDSVNGDNAVRLWDSSHGQLISKLSGHSNQITACTFSPDGLQIASGDRSGIIRLWEVNTNRSSSATQELAAKVRTVAYSPDGLFIISHSGDNIIQCWNSSTGASRSIPSSSTPDVYSVALSPNGHWFAVGCRDGNIRLVNVGADVIERVLLGTSDHPVLDMSFSRCSRWLASRNGVGSVRLWDLDGTDDQERADLHCPGDYVAFSPVEDQLAVGLPSSSKVPSRLCLFDPRVTDLRQPLKEVTLSGRLNSMDYSPDGQRLVLGTDASSVLLWDLQSDKLDINLEGHTGMVLSVAYSPCGKWILSGSRDKTVRLWSGGVDSWSCVAVVCGCSEAVTSVSWNPVVPLEFVAGSDDGSVRVWRISVAEEGDVSVRMRWGSHIGRLCTANLNFKGAVGLSPIYRKLLV</sequence>
<evidence type="ECO:0000256" key="2">
    <source>
        <dbReference type="ARBA" id="ARBA00022737"/>
    </source>
</evidence>
<proteinExistence type="predicted"/>
<dbReference type="PANTHER" id="PTHR19848">
    <property type="entry name" value="WD40 REPEAT PROTEIN"/>
    <property type="match status" value="1"/>
</dbReference>
<feature type="region of interest" description="Disordered" evidence="4">
    <location>
        <begin position="119"/>
        <end position="140"/>
    </location>
</feature>
<dbReference type="PROSITE" id="PS50294">
    <property type="entry name" value="WD_REPEATS_REGION"/>
    <property type="match status" value="6"/>
</dbReference>
<evidence type="ECO:0000256" key="3">
    <source>
        <dbReference type="PROSITE-ProRule" id="PRU00221"/>
    </source>
</evidence>
<dbReference type="PROSITE" id="PS00675">
    <property type="entry name" value="SIGMA54_INTERACT_1"/>
    <property type="match status" value="1"/>
</dbReference>
<dbReference type="Pfam" id="PF00400">
    <property type="entry name" value="WD40"/>
    <property type="match status" value="8"/>
</dbReference>
<feature type="compositionally biased region" description="Polar residues" evidence="4">
    <location>
        <begin position="1158"/>
        <end position="1169"/>
    </location>
</feature>
<keyword evidence="8" id="KW-1185">Reference proteome</keyword>
<dbReference type="Pfam" id="PF23948">
    <property type="entry name" value="ARM_5"/>
    <property type="match status" value="1"/>
</dbReference>
<dbReference type="Gene3D" id="3.40.50.300">
    <property type="entry name" value="P-loop containing nucleotide triphosphate hydrolases"/>
    <property type="match status" value="1"/>
</dbReference>
<dbReference type="SMART" id="SM00320">
    <property type="entry name" value="WD40"/>
    <property type="match status" value="11"/>
</dbReference>
<keyword evidence="2" id="KW-0677">Repeat</keyword>
<feature type="repeat" description="WD" evidence="3">
    <location>
        <begin position="1972"/>
        <end position="2006"/>
    </location>
</feature>
<dbReference type="InterPro" id="IPR001680">
    <property type="entry name" value="WD40_rpt"/>
</dbReference>
<gene>
    <name evidence="7" type="ORF">KI688_010488</name>
</gene>
<dbReference type="InterPro" id="IPR015943">
    <property type="entry name" value="WD40/YVTN_repeat-like_dom_sf"/>
</dbReference>
<dbReference type="Gene3D" id="2.160.20.80">
    <property type="entry name" value="E3 ubiquitin-protein ligase SopA"/>
    <property type="match status" value="1"/>
</dbReference>
<feature type="compositionally biased region" description="Gly residues" evidence="4">
    <location>
        <begin position="1081"/>
        <end position="1100"/>
    </location>
</feature>
<dbReference type="InterPro" id="IPR056251">
    <property type="entry name" value="Arm_rpt_dom"/>
</dbReference>
<dbReference type="EMBL" id="JAHRHY010000005">
    <property type="protein sequence ID" value="KAG9069584.1"/>
    <property type="molecule type" value="Genomic_DNA"/>
</dbReference>
<name>A0A9P7Y157_9FUNG</name>
<dbReference type="Pfam" id="PF05729">
    <property type="entry name" value="NACHT"/>
    <property type="match status" value="1"/>
</dbReference>
<evidence type="ECO:0000256" key="1">
    <source>
        <dbReference type="ARBA" id="ARBA00022574"/>
    </source>
</evidence>
<dbReference type="InterPro" id="IPR027417">
    <property type="entry name" value="P-loop_NTPase"/>
</dbReference>
<dbReference type="InterPro" id="IPR011047">
    <property type="entry name" value="Quinoprotein_ADH-like_sf"/>
</dbReference>
<evidence type="ECO:0000313" key="8">
    <source>
        <dbReference type="Proteomes" id="UP000707451"/>
    </source>
</evidence>
<feature type="repeat" description="WD" evidence="3">
    <location>
        <begin position="2007"/>
        <end position="2039"/>
    </location>
</feature>